<evidence type="ECO:0000256" key="1">
    <source>
        <dbReference type="ARBA" id="ARBA00004651"/>
    </source>
</evidence>
<feature type="transmembrane region" description="Helical" evidence="7">
    <location>
        <begin position="12"/>
        <end position="29"/>
    </location>
</feature>
<feature type="transmembrane region" description="Helical" evidence="7">
    <location>
        <begin position="130"/>
        <end position="148"/>
    </location>
</feature>
<feature type="transmembrane region" description="Helical" evidence="7">
    <location>
        <begin position="155"/>
        <end position="174"/>
    </location>
</feature>
<dbReference type="Gene3D" id="1.20.144.10">
    <property type="entry name" value="Phosphatidic acid phosphatase type 2/haloperoxidase"/>
    <property type="match status" value="1"/>
</dbReference>
<organism evidence="9 10">
    <name type="scientific">Nibrella viscosa</name>
    <dbReference type="NCBI Taxonomy" id="1084524"/>
    <lineage>
        <taxon>Bacteria</taxon>
        <taxon>Pseudomonadati</taxon>
        <taxon>Bacteroidota</taxon>
        <taxon>Cytophagia</taxon>
        <taxon>Cytophagales</taxon>
        <taxon>Spirosomataceae</taxon>
        <taxon>Nibrella</taxon>
    </lineage>
</organism>
<keyword evidence="3 7" id="KW-0812">Transmembrane</keyword>
<comment type="subcellular location">
    <subcellularLocation>
        <location evidence="1">Cell membrane</location>
        <topology evidence="1">Multi-pass membrane protein</topology>
    </subcellularLocation>
</comment>
<accession>A0ABP8L2H2</accession>
<dbReference type="PANTHER" id="PTHR14969:SF62">
    <property type="entry name" value="DECAPRENYLPHOSPHORYL-5-PHOSPHORIBOSE PHOSPHATASE RV3807C-RELATED"/>
    <property type="match status" value="1"/>
</dbReference>
<dbReference type="InterPro" id="IPR036938">
    <property type="entry name" value="PAP2/HPO_sf"/>
</dbReference>
<evidence type="ECO:0000256" key="6">
    <source>
        <dbReference type="ARBA" id="ARBA00023136"/>
    </source>
</evidence>
<evidence type="ECO:0000256" key="3">
    <source>
        <dbReference type="ARBA" id="ARBA00022692"/>
    </source>
</evidence>
<dbReference type="SUPFAM" id="SSF48317">
    <property type="entry name" value="Acid phosphatase/Vanadium-dependent haloperoxidase"/>
    <property type="match status" value="1"/>
</dbReference>
<feature type="domain" description="Phosphatidic acid phosphatase type 2/haloperoxidase" evidence="8">
    <location>
        <begin position="76"/>
        <end position="195"/>
    </location>
</feature>
<proteinExistence type="predicted"/>
<name>A0ABP8L2H2_9BACT</name>
<dbReference type="InterPro" id="IPR000326">
    <property type="entry name" value="PAP2/HPO"/>
</dbReference>
<keyword evidence="6 7" id="KW-0472">Membrane</keyword>
<evidence type="ECO:0000256" key="7">
    <source>
        <dbReference type="SAM" id="Phobius"/>
    </source>
</evidence>
<dbReference type="RefSeq" id="WP_345271366.1">
    <property type="nucleotide sequence ID" value="NZ_BAABHB010000021.1"/>
</dbReference>
<keyword evidence="2" id="KW-1003">Cell membrane</keyword>
<dbReference type="EMBL" id="BAABHB010000021">
    <property type="protein sequence ID" value="GAA4420375.1"/>
    <property type="molecule type" value="Genomic_DNA"/>
</dbReference>
<evidence type="ECO:0000256" key="2">
    <source>
        <dbReference type="ARBA" id="ARBA00022475"/>
    </source>
</evidence>
<dbReference type="SMART" id="SM00014">
    <property type="entry name" value="acidPPc"/>
    <property type="match status" value="1"/>
</dbReference>
<evidence type="ECO:0000256" key="4">
    <source>
        <dbReference type="ARBA" id="ARBA00022801"/>
    </source>
</evidence>
<evidence type="ECO:0000256" key="5">
    <source>
        <dbReference type="ARBA" id="ARBA00022989"/>
    </source>
</evidence>
<reference evidence="10" key="1">
    <citation type="journal article" date="2019" name="Int. J. Syst. Evol. Microbiol.">
        <title>The Global Catalogue of Microorganisms (GCM) 10K type strain sequencing project: providing services to taxonomists for standard genome sequencing and annotation.</title>
        <authorList>
            <consortium name="The Broad Institute Genomics Platform"/>
            <consortium name="The Broad Institute Genome Sequencing Center for Infectious Disease"/>
            <person name="Wu L."/>
            <person name="Ma J."/>
        </authorList>
    </citation>
    <scope>NUCLEOTIDE SEQUENCE [LARGE SCALE GENOMIC DNA]</scope>
    <source>
        <strain evidence="10">JCM 17925</strain>
    </source>
</reference>
<protein>
    <submittedName>
        <fullName evidence="9">Phosphatase PAP2 family protein</fullName>
    </submittedName>
</protein>
<keyword evidence="4" id="KW-0378">Hydrolase</keyword>
<keyword evidence="10" id="KW-1185">Reference proteome</keyword>
<keyword evidence="5 7" id="KW-1133">Transmembrane helix</keyword>
<dbReference type="Proteomes" id="UP001500936">
    <property type="component" value="Unassembled WGS sequence"/>
</dbReference>
<comment type="caution">
    <text evidence="9">The sequence shown here is derived from an EMBL/GenBank/DDBJ whole genome shotgun (WGS) entry which is preliminary data.</text>
</comment>
<evidence type="ECO:0000259" key="8">
    <source>
        <dbReference type="SMART" id="SM00014"/>
    </source>
</evidence>
<dbReference type="Pfam" id="PF01569">
    <property type="entry name" value="PAP2"/>
    <property type="match status" value="1"/>
</dbReference>
<gene>
    <name evidence="9" type="ORF">GCM10023187_55570</name>
</gene>
<feature type="transmembrane region" description="Helical" evidence="7">
    <location>
        <begin position="180"/>
        <end position="198"/>
    </location>
</feature>
<feature type="transmembrane region" description="Helical" evidence="7">
    <location>
        <begin position="49"/>
        <end position="71"/>
    </location>
</feature>
<evidence type="ECO:0000313" key="9">
    <source>
        <dbReference type="EMBL" id="GAA4420375.1"/>
    </source>
</evidence>
<evidence type="ECO:0000313" key="10">
    <source>
        <dbReference type="Proteomes" id="UP001500936"/>
    </source>
</evidence>
<dbReference type="PANTHER" id="PTHR14969">
    <property type="entry name" value="SPHINGOSINE-1-PHOSPHATE PHOSPHOHYDROLASE"/>
    <property type="match status" value="1"/>
</dbReference>
<feature type="transmembrane region" description="Helical" evidence="7">
    <location>
        <begin position="78"/>
        <end position="99"/>
    </location>
</feature>
<sequence length="217" mass="25293">MIELIRKNRAFFWTYLVALVVVGILQLIYTKEELIRWVNTYNTSWADVFFDNVTYLGDGAFAVIVVVILFIRSWWMGILAAGSFVISSLTSIFLKRVVFPDNLRPLKYFEHSNWQYHAIKGLNIFSYNSFPSGHTITAFAVFSLLAMLDERKSRGWVLAIIAMLVGYSRVYLFQHFVEDVYAGSVVGTLTSLLVFYYFNQWRERRRLKERTDSMGDL</sequence>